<accession>B3QUP1</accession>
<dbReference type="AlphaFoldDB" id="B3QUP1"/>
<evidence type="ECO:0000259" key="1">
    <source>
        <dbReference type="Pfam" id="PF02541"/>
    </source>
</evidence>
<dbReference type="InterPro" id="IPR003695">
    <property type="entry name" value="Ppx_GppA_N"/>
</dbReference>
<dbReference type="InterPro" id="IPR043129">
    <property type="entry name" value="ATPase_NBD"/>
</dbReference>
<dbReference type="OrthoDB" id="9814545at2"/>
<dbReference type="Proteomes" id="UP000001208">
    <property type="component" value="Chromosome"/>
</dbReference>
<keyword evidence="3" id="KW-1185">Reference proteome</keyword>
<name>B3QUP1_CHLT3</name>
<dbReference type="PANTHER" id="PTHR30005:SF0">
    <property type="entry name" value="RETROGRADE REGULATION PROTEIN 2"/>
    <property type="match status" value="1"/>
</dbReference>
<dbReference type="KEGG" id="cts:Ctha_0476"/>
<reference evidence="2 3" key="1">
    <citation type="submission" date="2008-06" db="EMBL/GenBank/DDBJ databases">
        <title>Complete sequence of Chloroherpeton thalassium ATCC 35110.</title>
        <authorList>
            <consortium name="US DOE Joint Genome Institute"/>
            <person name="Lucas S."/>
            <person name="Copeland A."/>
            <person name="Lapidus A."/>
            <person name="Glavina del Rio T."/>
            <person name="Dalin E."/>
            <person name="Tice H."/>
            <person name="Bruce D."/>
            <person name="Goodwin L."/>
            <person name="Pitluck S."/>
            <person name="Schmutz J."/>
            <person name="Larimer F."/>
            <person name="Land M."/>
            <person name="Hauser L."/>
            <person name="Kyrpides N."/>
            <person name="Mikhailova N."/>
            <person name="Liu Z."/>
            <person name="Li T."/>
            <person name="Zhao F."/>
            <person name="Overmann J."/>
            <person name="Bryant D.A."/>
            <person name="Richardson P."/>
        </authorList>
    </citation>
    <scope>NUCLEOTIDE SEQUENCE [LARGE SCALE GENOMIC DNA]</scope>
    <source>
        <strain evidence="3">ATCC 35110 / GB-78</strain>
    </source>
</reference>
<dbReference type="GO" id="GO:0016462">
    <property type="term" value="F:pyrophosphatase activity"/>
    <property type="evidence" value="ECO:0007669"/>
    <property type="project" value="TreeGrafter"/>
</dbReference>
<dbReference type="Gene3D" id="3.30.420.40">
    <property type="match status" value="1"/>
</dbReference>
<evidence type="ECO:0000313" key="2">
    <source>
        <dbReference type="EMBL" id="ACF12947.1"/>
    </source>
</evidence>
<evidence type="ECO:0000313" key="3">
    <source>
        <dbReference type="Proteomes" id="UP000001208"/>
    </source>
</evidence>
<dbReference type="HOGENOM" id="CLU_025908_1_2_10"/>
<dbReference type="SUPFAM" id="SSF53067">
    <property type="entry name" value="Actin-like ATPase domain"/>
    <property type="match status" value="2"/>
</dbReference>
<dbReference type="Gene3D" id="3.30.420.150">
    <property type="entry name" value="Exopolyphosphatase. Domain 2"/>
    <property type="match status" value="1"/>
</dbReference>
<dbReference type="InterPro" id="IPR050273">
    <property type="entry name" value="GppA/Ppx_hydrolase"/>
</dbReference>
<dbReference type="PANTHER" id="PTHR30005">
    <property type="entry name" value="EXOPOLYPHOSPHATASE"/>
    <property type="match status" value="1"/>
</dbReference>
<dbReference type="CDD" id="cd24054">
    <property type="entry name" value="ASKHA_NBD_AaPPX-GppA_MtPPX2-like"/>
    <property type="match status" value="1"/>
</dbReference>
<dbReference type="RefSeq" id="WP_012499031.1">
    <property type="nucleotide sequence ID" value="NC_011026.1"/>
</dbReference>
<protein>
    <submittedName>
        <fullName evidence="2">Ppx/GppA phosphatase</fullName>
    </submittedName>
</protein>
<sequence length="309" mass="33656">MPKIATIDIGTNTALLLIAEFDLATKQLHTILNQIEVVRLGQGVDKERRITAESISRLVLAMAKFKSTIQAHGVEKTYAVATSAMRDAQNRDDVIQTVQEQTGIDIELLKGEAEADMTFLGATIGWRNLPKKFLVIDIGGGSTEIALGDQNGIIDGVSLNIGAVRLVERCFSTIPPKPAELEAAKDIITKALSAPLSRFIQGRESVFAVAGTPATLAKVIQKLPDFLPDRIHGFELTYAHVHSLLDAFSKSTTEQILEMGVEPGREDLIVVGTMILHQFMRIFGVPSVRVSIQGLRYGVAARKANEFLK</sequence>
<dbReference type="Pfam" id="PF02541">
    <property type="entry name" value="Ppx-GppA"/>
    <property type="match status" value="1"/>
</dbReference>
<feature type="domain" description="Ppx/GppA phosphatase N-terminal" evidence="1">
    <location>
        <begin position="26"/>
        <end position="304"/>
    </location>
</feature>
<dbReference type="EMBL" id="CP001100">
    <property type="protein sequence ID" value="ACF12947.1"/>
    <property type="molecule type" value="Genomic_DNA"/>
</dbReference>
<gene>
    <name evidence="2" type="ordered locus">Ctha_0476</name>
</gene>
<proteinExistence type="predicted"/>
<dbReference type="STRING" id="517418.Ctha_0476"/>
<dbReference type="eggNOG" id="COG0248">
    <property type="taxonomic scope" value="Bacteria"/>
</dbReference>
<organism evidence="2 3">
    <name type="scientific">Chloroherpeton thalassium (strain ATCC 35110 / GB-78)</name>
    <dbReference type="NCBI Taxonomy" id="517418"/>
    <lineage>
        <taxon>Bacteria</taxon>
        <taxon>Pseudomonadati</taxon>
        <taxon>Chlorobiota</taxon>
        <taxon>Chlorobiia</taxon>
        <taxon>Chlorobiales</taxon>
        <taxon>Chloroherpetonaceae</taxon>
        <taxon>Chloroherpeton</taxon>
    </lineage>
</organism>